<evidence type="ECO:0000256" key="3">
    <source>
        <dbReference type="ARBA" id="ARBA00029354"/>
    </source>
</evidence>
<protein>
    <submittedName>
        <fullName evidence="6">Restriction endonuclease</fullName>
    </submittedName>
</protein>
<evidence type="ECO:0000259" key="5">
    <source>
        <dbReference type="PROSITE" id="PS51161"/>
    </source>
</evidence>
<gene>
    <name evidence="6" type="ORF">FAZ15_04175</name>
</gene>
<dbReference type="AlphaFoldDB" id="A0A4U0P7M6"/>
<dbReference type="GO" id="GO:0003676">
    <property type="term" value="F:nucleic acid binding"/>
    <property type="evidence" value="ECO:0007669"/>
    <property type="project" value="InterPro"/>
</dbReference>
<evidence type="ECO:0000313" key="7">
    <source>
        <dbReference type="Proteomes" id="UP000306808"/>
    </source>
</evidence>
<keyword evidence="6" id="KW-0540">Nuclease</keyword>
<dbReference type="InterPro" id="IPR011335">
    <property type="entry name" value="Restrct_endonuc-II-like"/>
</dbReference>
<feature type="domain" description="ATP-cone" evidence="5">
    <location>
        <begin position="1"/>
        <end position="82"/>
    </location>
</feature>
<comment type="catalytic activity">
    <reaction evidence="3">
        <text>Endonucleolytic cleavage at a junction such as a reciprocal single-stranded crossover between two homologous DNA duplexes (Holliday junction).</text>
        <dbReference type="EC" id="3.1.21.10"/>
    </reaction>
</comment>
<dbReference type="InterPro" id="IPR011856">
    <property type="entry name" value="tRNA_endonuc-like_dom_sf"/>
</dbReference>
<sequence length="279" mass="32105">MQVKKHSGELVSFDPDSLRNSLSRSGANDDEVDNVFKAINNELYDGIPTKKLYQLAFDFLKNLRQSYAARYSLKNALRELGPEGFYFEKWIARLFQEDGCQTMTGQTLRGHAVSHEIDVIALRNENLLAVECKFRNDTNAKISVTTPMYFMSRLKDISGLTYSFFNKKHEIAEGWLVTNAYLTSDSIRFGEYYKLNLLSWDYPKESSIKARVDSNGEYPITCLTTLNQQDKAVLLKNQCILVKDIVRDPSFLNYIQADNVKKKRILLEAEELINSQLEH</sequence>
<reference evidence="6 7" key="1">
    <citation type="submission" date="2019-04" db="EMBL/GenBank/DDBJ databases">
        <title>Sphingobacterium olei sp. nov., isolated from oil-contaminated soil.</title>
        <authorList>
            <person name="Liu B."/>
        </authorList>
    </citation>
    <scope>NUCLEOTIDE SEQUENCE [LARGE SCALE GENOMIC DNA]</scope>
    <source>
        <strain evidence="6 7">HAL-9</strain>
    </source>
</reference>
<dbReference type="PROSITE" id="PS51161">
    <property type="entry name" value="ATP_CONE"/>
    <property type="match status" value="1"/>
</dbReference>
<comment type="caution">
    <text evidence="6">The sequence shown here is derived from an EMBL/GenBank/DDBJ whole genome shotgun (WGS) entry which is preliminary data.</text>
</comment>
<dbReference type="Pfam" id="PF03477">
    <property type="entry name" value="ATP-cone"/>
    <property type="match status" value="1"/>
</dbReference>
<evidence type="ECO:0000256" key="4">
    <source>
        <dbReference type="PROSITE-ProRule" id="PRU00492"/>
    </source>
</evidence>
<keyword evidence="6" id="KW-0378">Hydrolase</keyword>
<dbReference type="Pfam" id="PF01870">
    <property type="entry name" value="Hjc"/>
    <property type="match status" value="1"/>
</dbReference>
<dbReference type="SUPFAM" id="SSF52980">
    <property type="entry name" value="Restriction endonuclease-like"/>
    <property type="match status" value="1"/>
</dbReference>
<keyword evidence="1 4" id="KW-0547">Nucleotide-binding</keyword>
<name>A0A4U0P7M6_9SPHI</name>
<dbReference type="RefSeq" id="WP_136900029.1">
    <property type="nucleotide sequence ID" value="NZ_SUME01000001.1"/>
</dbReference>
<evidence type="ECO:0000256" key="2">
    <source>
        <dbReference type="ARBA" id="ARBA00022840"/>
    </source>
</evidence>
<evidence type="ECO:0000256" key="1">
    <source>
        <dbReference type="ARBA" id="ARBA00022741"/>
    </source>
</evidence>
<dbReference type="OrthoDB" id="320396at2"/>
<dbReference type="GO" id="GO:0008821">
    <property type="term" value="F:crossover junction DNA endonuclease activity"/>
    <property type="evidence" value="ECO:0007669"/>
    <property type="project" value="UniProtKB-EC"/>
</dbReference>
<organism evidence="6 7">
    <name type="scientific">Sphingobacterium olei</name>
    <dbReference type="NCBI Taxonomy" id="2571155"/>
    <lineage>
        <taxon>Bacteria</taxon>
        <taxon>Pseudomonadati</taxon>
        <taxon>Bacteroidota</taxon>
        <taxon>Sphingobacteriia</taxon>
        <taxon>Sphingobacteriales</taxon>
        <taxon>Sphingobacteriaceae</taxon>
        <taxon>Sphingobacterium</taxon>
    </lineage>
</organism>
<dbReference type="Proteomes" id="UP000306808">
    <property type="component" value="Unassembled WGS sequence"/>
</dbReference>
<dbReference type="InterPro" id="IPR002732">
    <property type="entry name" value="Hjc"/>
</dbReference>
<dbReference type="Gene3D" id="3.40.1350.10">
    <property type="match status" value="1"/>
</dbReference>
<evidence type="ECO:0000313" key="6">
    <source>
        <dbReference type="EMBL" id="TJZ63485.1"/>
    </source>
</evidence>
<keyword evidence="6" id="KW-0255">Endonuclease</keyword>
<accession>A0A4U0P7M6</accession>
<dbReference type="InterPro" id="IPR005144">
    <property type="entry name" value="ATP-cone_dom"/>
</dbReference>
<keyword evidence="7" id="KW-1185">Reference proteome</keyword>
<dbReference type="GO" id="GO:0005524">
    <property type="term" value="F:ATP binding"/>
    <property type="evidence" value="ECO:0007669"/>
    <property type="project" value="UniProtKB-UniRule"/>
</dbReference>
<proteinExistence type="predicted"/>
<keyword evidence="2 4" id="KW-0067">ATP-binding</keyword>
<dbReference type="EMBL" id="SUME01000001">
    <property type="protein sequence ID" value="TJZ63485.1"/>
    <property type="molecule type" value="Genomic_DNA"/>
</dbReference>